<dbReference type="InterPro" id="IPR016020">
    <property type="entry name" value="Transl_init_fac_sub12_N_euk"/>
</dbReference>
<accession>A0ABQ6M4G4</accession>
<organism evidence="1 2">
    <name type="scientific">Tetraparma gracilis</name>
    <dbReference type="NCBI Taxonomy" id="2962635"/>
    <lineage>
        <taxon>Eukaryota</taxon>
        <taxon>Sar</taxon>
        <taxon>Stramenopiles</taxon>
        <taxon>Ochrophyta</taxon>
        <taxon>Bolidophyceae</taxon>
        <taxon>Parmales</taxon>
        <taxon>Triparmaceae</taxon>
        <taxon>Tetraparma</taxon>
    </lineage>
</organism>
<sequence length="147" mass="15446">MVDSISSLLSGDCYSASSIAPLEAHLSLQLSGSAPYSFPANRTLLKLYQFFPEQAKAAPTAAALRLALAASQADALALAHLYDLSALGASQVSELAALFAAGSYPQFWKAAGAQEELKGLKIQLESGEKRSFEGAMRRHVVVAMASV</sequence>
<comment type="caution">
    <text evidence="1">The sequence shown here is derived from an EMBL/GenBank/DDBJ whole genome shotgun (WGS) entry which is preliminary data.</text>
</comment>
<dbReference type="EMBL" id="BRYB01001152">
    <property type="protein sequence ID" value="GMI19259.1"/>
    <property type="molecule type" value="Genomic_DNA"/>
</dbReference>
<evidence type="ECO:0000313" key="2">
    <source>
        <dbReference type="Proteomes" id="UP001165060"/>
    </source>
</evidence>
<dbReference type="SUPFAM" id="SSF48371">
    <property type="entry name" value="ARM repeat"/>
    <property type="match status" value="1"/>
</dbReference>
<keyword evidence="2" id="KW-1185">Reference proteome</keyword>
<dbReference type="Proteomes" id="UP001165060">
    <property type="component" value="Unassembled WGS sequence"/>
</dbReference>
<gene>
    <name evidence="1" type="ORF">TeGR_g13812</name>
</gene>
<reference evidence="1 2" key="1">
    <citation type="journal article" date="2023" name="Commun. Biol.">
        <title>Genome analysis of Parmales, the sister group of diatoms, reveals the evolutionary specialization of diatoms from phago-mixotrophs to photoautotrophs.</title>
        <authorList>
            <person name="Ban H."/>
            <person name="Sato S."/>
            <person name="Yoshikawa S."/>
            <person name="Yamada K."/>
            <person name="Nakamura Y."/>
            <person name="Ichinomiya M."/>
            <person name="Sato N."/>
            <person name="Blanc-Mathieu R."/>
            <person name="Endo H."/>
            <person name="Kuwata A."/>
            <person name="Ogata H."/>
        </authorList>
    </citation>
    <scope>NUCLEOTIDE SEQUENCE [LARGE SCALE GENOMIC DNA]</scope>
</reference>
<proteinExistence type="predicted"/>
<name>A0ABQ6M4G4_9STRA</name>
<evidence type="ECO:0000313" key="1">
    <source>
        <dbReference type="EMBL" id="GMI19259.1"/>
    </source>
</evidence>
<dbReference type="Gene3D" id="1.25.40.250">
    <property type="entry name" value="ARM repeat, domain 1"/>
    <property type="match status" value="1"/>
</dbReference>
<dbReference type="InterPro" id="IPR016024">
    <property type="entry name" value="ARM-type_fold"/>
</dbReference>
<protein>
    <submittedName>
        <fullName evidence="1">Uncharacterized protein</fullName>
    </submittedName>
</protein>